<keyword evidence="2" id="KW-1185">Reference proteome</keyword>
<evidence type="ECO:0000313" key="1">
    <source>
        <dbReference type="EMBL" id="AIF71896.1"/>
    </source>
</evidence>
<name>A0A075M4G1_9CAUD</name>
<reference evidence="1 2" key="2">
    <citation type="journal article" date="2016" name="Virology (Lond)">
        <title>Genomic characterization and comparison of seven Myoviridae bacteriophage infecting Bacillus thuringiensis.</title>
        <authorList>
            <person name="Sauder A.B."/>
            <person name="Quinn M.R."/>
            <person name="Brouillette A."/>
            <person name="Caruso S."/>
            <person name="Cresawn S."/>
            <person name="Erill I."/>
            <person name="Lewis L."/>
            <person name="Loesser-Casey K."/>
            <person name="Pate M."/>
            <person name="Scott C."/>
            <person name="Stockwell S."/>
            <person name="Temple L."/>
        </authorList>
    </citation>
    <scope>NUCLEOTIDE SEQUENCE [LARGE SCALE GENOMIC DNA]</scope>
</reference>
<organism evidence="1 2">
    <name type="scientific">Bacillus phage Riley</name>
    <dbReference type="NCBI Taxonomy" id="1486662"/>
    <lineage>
        <taxon>Viruses</taxon>
        <taxon>Duplodnaviria</taxon>
        <taxon>Heunggongvirae</taxon>
        <taxon>Uroviricota</taxon>
        <taxon>Caudoviricetes</taxon>
        <taxon>Herelleviridae</taxon>
        <taxon>Bastillevirinae</taxon>
        <taxon>Bequatrovirus</taxon>
        <taxon>Bequatrovirus riley</taxon>
    </lineage>
</organism>
<protein>
    <submittedName>
        <fullName evidence="1">Uncharacterized protein</fullName>
    </submittedName>
</protein>
<reference evidence="2" key="1">
    <citation type="submission" date="2014-09" db="EMBL/GenBank/DDBJ databases">
        <title>Genomic characterization and comparison of seven Myoviridae bacteriophage infecting Bacillus thuringiensis.</title>
        <authorList>
            <person name="Sauder A.B."/>
            <person name="McKenzie Q.R."/>
            <person name="Temple L.M."/>
            <person name="Alexis B.K."/>
            <person name="Al-Atrache Z."/>
            <person name="Lewis L.O."/>
            <person name="Loesser-Casey K.E."/>
            <person name="Mitchell K.J."/>
        </authorList>
    </citation>
    <scope>NUCLEOTIDE SEQUENCE [LARGE SCALE GENOMIC DNA]</scope>
</reference>
<sequence>MGKIYSVIYIPKNNNEVFFRGITSPLEDFQLELVLKDIKGRHDIVSVTELKEGEYEVVKGENGTIYKEVGD</sequence>
<proteinExistence type="predicted"/>
<dbReference type="Proteomes" id="UP000028561">
    <property type="component" value="Segment"/>
</dbReference>
<dbReference type="RefSeq" id="YP_009055785.1">
    <property type="nucleotide sequence ID" value="NC_024788.1"/>
</dbReference>
<dbReference type="GeneID" id="20283007"/>
<dbReference type="KEGG" id="vg:20283007"/>
<dbReference type="EMBL" id="KJ489402">
    <property type="protein sequence ID" value="AIF71896.1"/>
    <property type="molecule type" value="Genomic_DNA"/>
</dbReference>
<evidence type="ECO:0000313" key="2">
    <source>
        <dbReference type="Proteomes" id="UP000028561"/>
    </source>
</evidence>
<accession>A0A075M4G1</accession>